<name>X1RH93_9ZZZZ</name>
<sequence length="196" mass="22778">DIATQTKNALTFVKKLHFEISFFIKEIEGLLLEEEERFTILKPAGYSVTSRTSSGLDSAGVEFWMPKDFTVFFCTEEFTDSTKGTTITKFQKGLKILFMHIRLSNHNIDEPKIFFGVLYDIKPKKEDIKKFEKIVWVFSYLASKVLSQNLKINFEDNYSSFKGKYLKKNLLSIQSSSDIKKRILEPLIKIFNDIKT</sequence>
<gene>
    <name evidence="1" type="ORF">S12H4_26136</name>
</gene>
<dbReference type="EMBL" id="BARW01014802">
    <property type="protein sequence ID" value="GAI80122.1"/>
    <property type="molecule type" value="Genomic_DNA"/>
</dbReference>
<protein>
    <submittedName>
        <fullName evidence="1">Uncharacterized protein</fullName>
    </submittedName>
</protein>
<dbReference type="AlphaFoldDB" id="X1RH93"/>
<accession>X1RH93</accession>
<proteinExistence type="predicted"/>
<reference evidence="1" key="1">
    <citation type="journal article" date="2014" name="Front. Microbiol.">
        <title>High frequency of phylogenetically diverse reductive dehalogenase-homologous genes in deep subseafloor sedimentary metagenomes.</title>
        <authorList>
            <person name="Kawai M."/>
            <person name="Futagami T."/>
            <person name="Toyoda A."/>
            <person name="Takaki Y."/>
            <person name="Nishi S."/>
            <person name="Hori S."/>
            <person name="Arai W."/>
            <person name="Tsubouchi T."/>
            <person name="Morono Y."/>
            <person name="Uchiyama I."/>
            <person name="Ito T."/>
            <person name="Fujiyama A."/>
            <person name="Inagaki F."/>
            <person name="Takami H."/>
        </authorList>
    </citation>
    <scope>NUCLEOTIDE SEQUENCE</scope>
    <source>
        <strain evidence="1">Expedition CK06-06</strain>
    </source>
</reference>
<evidence type="ECO:0000313" key="1">
    <source>
        <dbReference type="EMBL" id="GAI80122.1"/>
    </source>
</evidence>
<feature type="non-terminal residue" evidence="1">
    <location>
        <position position="1"/>
    </location>
</feature>
<comment type="caution">
    <text evidence="1">The sequence shown here is derived from an EMBL/GenBank/DDBJ whole genome shotgun (WGS) entry which is preliminary data.</text>
</comment>
<organism evidence="1">
    <name type="scientific">marine sediment metagenome</name>
    <dbReference type="NCBI Taxonomy" id="412755"/>
    <lineage>
        <taxon>unclassified sequences</taxon>
        <taxon>metagenomes</taxon>
        <taxon>ecological metagenomes</taxon>
    </lineage>
</organism>